<reference evidence="1" key="1">
    <citation type="submission" date="2016-12" db="EMBL/GenBank/DDBJ databases">
        <title>An insight into the sialome and mialome of the sand fly, Nyssomyia neivai.</title>
        <authorList>
            <person name="Sebastian V."/>
            <person name="Goulart T.M."/>
            <person name="Oliveira W."/>
            <person name="Calvo E."/>
            <person name="Oliveira L.F."/>
            <person name="Pinto M.C."/>
            <person name="Rosselino A.M."/>
            <person name="Ribeiro J.M."/>
        </authorList>
    </citation>
    <scope>NUCLEOTIDE SEQUENCE</scope>
</reference>
<sequence length="211" mass="24718">MHQFLTIKTKVFFQMSQKRIFKVINDGEIVIQLYNPLTDLAGVLKVLREGYMKDSNTFVAFEMNTPEAANARREYEDLIHAVLRDGISIIAQHSPSMQIIGYCLNKIHTRPKAGQGNFYEEFRDNIQSEIVKKLLNFRIMKDKQMDVYEMYKTEYIFEPVYAAILPEYRMQDIAYHIIQCTVLLAREISRGIYPDTMAEEIKGKKTQNSIW</sequence>
<proteinExistence type="predicted"/>
<organism evidence="1">
    <name type="scientific">Nyssomyia neivai</name>
    <dbReference type="NCBI Taxonomy" id="330878"/>
    <lineage>
        <taxon>Eukaryota</taxon>
        <taxon>Metazoa</taxon>
        <taxon>Ecdysozoa</taxon>
        <taxon>Arthropoda</taxon>
        <taxon>Hexapoda</taxon>
        <taxon>Insecta</taxon>
        <taxon>Pterygota</taxon>
        <taxon>Neoptera</taxon>
        <taxon>Endopterygota</taxon>
        <taxon>Diptera</taxon>
        <taxon>Nematocera</taxon>
        <taxon>Psychodoidea</taxon>
        <taxon>Psychodidae</taxon>
        <taxon>Nyssomyia</taxon>
    </lineage>
</organism>
<dbReference type="Gene3D" id="3.40.630.30">
    <property type="match status" value="1"/>
</dbReference>
<protein>
    <submittedName>
        <fullName evidence="1">Uncharacterized protein</fullName>
    </submittedName>
</protein>
<accession>A0A1L8D8G2</accession>
<dbReference type="AlphaFoldDB" id="A0A1L8D8G2"/>
<dbReference type="EMBL" id="GFDF01011331">
    <property type="protein sequence ID" value="JAV02753.1"/>
    <property type="molecule type" value="Transcribed_RNA"/>
</dbReference>
<evidence type="ECO:0000313" key="1">
    <source>
        <dbReference type="EMBL" id="JAV02753.1"/>
    </source>
</evidence>
<name>A0A1L8D8G2_9DIPT</name>